<name>A0A139HRH8_9PEZI</name>
<organism evidence="2 3">
    <name type="scientific">Pseudocercospora eumusae</name>
    <dbReference type="NCBI Taxonomy" id="321146"/>
    <lineage>
        <taxon>Eukaryota</taxon>
        <taxon>Fungi</taxon>
        <taxon>Dikarya</taxon>
        <taxon>Ascomycota</taxon>
        <taxon>Pezizomycotina</taxon>
        <taxon>Dothideomycetes</taxon>
        <taxon>Dothideomycetidae</taxon>
        <taxon>Mycosphaerellales</taxon>
        <taxon>Mycosphaerellaceae</taxon>
        <taxon>Pseudocercospora</taxon>
    </lineage>
</organism>
<gene>
    <name evidence="2" type="ORF">AC578_7538</name>
</gene>
<dbReference type="AlphaFoldDB" id="A0A139HRH8"/>
<evidence type="ECO:0000313" key="3">
    <source>
        <dbReference type="Proteomes" id="UP000070133"/>
    </source>
</evidence>
<sequence length="181" mass="20880">MLEDDDPWRKARGMGQAGVHGRYARLADAQKQNYLLCLLIHVQKELAALKIWKINVAKDEGTATTTGLFPHQTDKPKSAPMLIPSTSSDTSDNDHDVAQPEEEHPVNAPHGHHHQFCSVHTNYYVRTGNPCDKCEEEAERQAKKERYERERAKKQRELEASVAWFKEDRKERKPRSVEKRK</sequence>
<accession>A0A139HRH8</accession>
<evidence type="ECO:0000313" key="2">
    <source>
        <dbReference type="EMBL" id="KXT05071.1"/>
    </source>
</evidence>
<proteinExistence type="predicted"/>
<comment type="caution">
    <text evidence="2">The sequence shown here is derived from an EMBL/GenBank/DDBJ whole genome shotgun (WGS) entry which is preliminary data.</text>
</comment>
<keyword evidence="3" id="KW-1185">Reference proteome</keyword>
<dbReference type="OrthoDB" id="10477565at2759"/>
<feature type="region of interest" description="Disordered" evidence="1">
    <location>
        <begin position="138"/>
        <end position="181"/>
    </location>
</feature>
<protein>
    <submittedName>
        <fullName evidence="2">Uncharacterized protein</fullName>
    </submittedName>
</protein>
<feature type="region of interest" description="Disordered" evidence="1">
    <location>
        <begin position="64"/>
        <end position="113"/>
    </location>
</feature>
<feature type="compositionally biased region" description="Basic and acidic residues" evidence="1">
    <location>
        <begin position="92"/>
        <end position="105"/>
    </location>
</feature>
<feature type="compositionally biased region" description="Basic and acidic residues" evidence="1">
    <location>
        <begin position="139"/>
        <end position="181"/>
    </location>
</feature>
<evidence type="ECO:0000256" key="1">
    <source>
        <dbReference type="SAM" id="MobiDB-lite"/>
    </source>
</evidence>
<dbReference type="Proteomes" id="UP000070133">
    <property type="component" value="Unassembled WGS sequence"/>
</dbReference>
<dbReference type="EMBL" id="LFZN01000015">
    <property type="protein sequence ID" value="KXT05071.1"/>
    <property type="molecule type" value="Genomic_DNA"/>
</dbReference>
<reference evidence="2 3" key="1">
    <citation type="submission" date="2015-07" db="EMBL/GenBank/DDBJ databases">
        <title>Comparative genomics of the Sigatoka disease complex on banana suggests a link between parallel evolutionary changes in Pseudocercospora fijiensis and Pseudocercospora eumusae and increased virulence on the banana host.</title>
        <authorList>
            <person name="Chang T.-C."/>
            <person name="Salvucci A."/>
            <person name="Crous P.W."/>
            <person name="Stergiopoulos I."/>
        </authorList>
    </citation>
    <scope>NUCLEOTIDE SEQUENCE [LARGE SCALE GENOMIC DNA]</scope>
    <source>
        <strain evidence="2 3">CBS 114824</strain>
    </source>
</reference>